<organism evidence="1">
    <name type="scientific">uncultured Caudovirales phage</name>
    <dbReference type="NCBI Taxonomy" id="2100421"/>
    <lineage>
        <taxon>Viruses</taxon>
        <taxon>Duplodnaviria</taxon>
        <taxon>Heunggongvirae</taxon>
        <taxon>Uroviricota</taxon>
        <taxon>Caudoviricetes</taxon>
        <taxon>Peduoviridae</taxon>
        <taxon>Maltschvirus</taxon>
        <taxon>Maltschvirus maltsch</taxon>
    </lineage>
</organism>
<evidence type="ECO:0000313" key="1">
    <source>
        <dbReference type="EMBL" id="CAB4187409.1"/>
    </source>
</evidence>
<dbReference type="EMBL" id="LR797105">
    <property type="protein sequence ID" value="CAB4187409.1"/>
    <property type="molecule type" value="Genomic_DNA"/>
</dbReference>
<reference evidence="1" key="1">
    <citation type="submission" date="2020-05" db="EMBL/GenBank/DDBJ databases">
        <authorList>
            <person name="Chiriac C."/>
            <person name="Salcher M."/>
            <person name="Ghai R."/>
            <person name="Kavagutti S V."/>
        </authorList>
    </citation>
    <scope>NUCLEOTIDE SEQUENCE</scope>
</reference>
<protein>
    <submittedName>
        <fullName evidence="1">Uncharacterized protein</fullName>
    </submittedName>
</protein>
<gene>
    <name evidence="1" type="ORF">UFOVP1158_17</name>
</gene>
<accession>A0A6J5QRU3</accession>
<proteinExistence type="predicted"/>
<name>A0A6J5QRU3_9CAUD</name>
<sequence>MVADGIGDVFADVAAAVLAVPYGGGGTGDVGAGECAVNHGGSFVDRVLAFDADRLRLFAVAGCAAAVADHPRCVHALIEGGVDDVGAPVGAGQLADHDAAQCGVGVVVHGVGCLVRVVPFADVRGDGGGGGVWRHRGGVGHAAHRRAQDHVGGEGVGCVVHGDLRVSRRDADTGIVPHVGARCKCVYQMTHGAWG</sequence>